<gene>
    <name evidence="1" type="ORF">H9L13_09970</name>
</gene>
<dbReference type="AlphaFoldDB" id="A0A7G9SGI6"/>
<dbReference type="RefSeq" id="WP_187537553.1">
    <property type="nucleotide sequence ID" value="NZ_BAABJT010000001.1"/>
</dbReference>
<evidence type="ECO:0000313" key="1">
    <source>
        <dbReference type="EMBL" id="QNN66961.1"/>
    </source>
</evidence>
<name>A0A7G9SGI6_9SPHN</name>
<dbReference type="Proteomes" id="UP000515971">
    <property type="component" value="Chromosome"/>
</dbReference>
<organism evidence="1 2">
    <name type="scientific">Sphingomonas lutea</name>
    <dbReference type="NCBI Taxonomy" id="1045317"/>
    <lineage>
        <taxon>Bacteria</taxon>
        <taxon>Pseudomonadati</taxon>
        <taxon>Pseudomonadota</taxon>
        <taxon>Alphaproteobacteria</taxon>
        <taxon>Sphingomonadales</taxon>
        <taxon>Sphingomonadaceae</taxon>
        <taxon>Sphingomonas</taxon>
    </lineage>
</organism>
<reference evidence="1 2" key="1">
    <citation type="submission" date="2020-08" db="EMBL/GenBank/DDBJ databases">
        <title>Genome sequence of Sphingomonas lutea KCTC 23642T.</title>
        <authorList>
            <person name="Hyun D.-W."/>
            <person name="Bae J.-W."/>
        </authorList>
    </citation>
    <scope>NUCLEOTIDE SEQUENCE [LARGE SCALE GENOMIC DNA]</scope>
    <source>
        <strain evidence="1 2">KCTC 23642</strain>
    </source>
</reference>
<evidence type="ECO:0000313" key="2">
    <source>
        <dbReference type="Proteomes" id="UP000515971"/>
    </source>
</evidence>
<dbReference type="EMBL" id="CP060718">
    <property type="protein sequence ID" value="QNN66961.1"/>
    <property type="molecule type" value="Genomic_DNA"/>
</dbReference>
<accession>A0A7G9SGI6</accession>
<keyword evidence="2" id="KW-1185">Reference proteome</keyword>
<protein>
    <submittedName>
        <fullName evidence="1">Uncharacterized protein</fullName>
    </submittedName>
</protein>
<proteinExistence type="predicted"/>
<dbReference type="KEGG" id="slut:H9L13_09970"/>
<sequence>MDAIVIHWAERGIDLVAAAALGSAVGWTASSAGIATPFAGAAALTCLAAGYAALRGVPPEAPRFAMPDFEVADLEPDELLLTADDVCGDPQALLLEDVLAVPDEHSRVVRLFDAAAMPTPGELKARIDRHLAGPSAEPPDASQALFDALADLRRSLR</sequence>